<comment type="subunit">
    <text evidence="4">EntB, EntD, EntE, and EntF form a multienzyme complex called enterobactin synthase.</text>
</comment>
<organism evidence="16 17">
    <name type="scientific">Roseovarius lutimaris</name>
    <dbReference type="NCBI Taxonomy" id="1005928"/>
    <lineage>
        <taxon>Bacteria</taxon>
        <taxon>Pseudomonadati</taxon>
        <taxon>Pseudomonadota</taxon>
        <taxon>Alphaproteobacteria</taxon>
        <taxon>Rhodobacterales</taxon>
        <taxon>Roseobacteraceae</taxon>
        <taxon>Roseovarius</taxon>
    </lineage>
</organism>
<evidence type="ECO:0000256" key="13">
    <source>
        <dbReference type="PIRSR" id="PIRSR603542-2"/>
    </source>
</evidence>
<name>A0A1I5E983_9RHOB</name>
<feature type="binding site" evidence="12">
    <location>
        <position position="148"/>
    </location>
    <ligand>
        <name>CoA</name>
        <dbReference type="ChEBI" id="CHEBI:57287"/>
    </ligand>
</feature>
<evidence type="ECO:0000259" key="14">
    <source>
        <dbReference type="Pfam" id="PF01648"/>
    </source>
</evidence>
<dbReference type="EMBL" id="FOVP01000015">
    <property type="protein sequence ID" value="SFO07930.1"/>
    <property type="molecule type" value="Genomic_DNA"/>
</dbReference>
<proteinExistence type="inferred from homology"/>
<protein>
    <recommendedName>
        <fullName evidence="5">Enterobactin synthase component D</fullName>
    </recommendedName>
    <alternativeName>
        <fullName evidence="8">4'-phosphopantetheinyl transferase EntD</fullName>
    </alternativeName>
    <alternativeName>
        <fullName evidence="9">Enterochelin synthase D</fullName>
    </alternativeName>
</protein>
<feature type="binding site" evidence="13">
    <location>
        <position position="111"/>
    </location>
    <ligand>
        <name>Mg(2+)</name>
        <dbReference type="ChEBI" id="CHEBI:18420"/>
    </ligand>
</feature>
<comment type="catalytic activity">
    <reaction evidence="11">
        <text>apo-[peptidyl-carrier protein] + CoA = holo-[peptidyl-carrier protein] + adenosine 3',5'-bisphosphate + H(+)</text>
        <dbReference type="Rhea" id="RHEA:46228"/>
        <dbReference type="Rhea" id="RHEA-COMP:11479"/>
        <dbReference type="Rhea" id="RHEA-COMP:11480"/>
        <dbReference type="ChEBI" id="CHEBI:15378"/>
        <dbReference type="ChEBI" id="CHEBI:29999"/>
        <dbReference type="ChEBI" id="CHEBI:57287"/>
        <dbReference type="ChEBI" id="CHEBI:58343"/>
        <dbReference type="ChEBI" id="CHEBI:64479"/>
    </reaction>
</comment>
<dbReference type="AlphaFoldDB" id="A0A1I5E983"/>
<dbReference type="Pfam" id="PF17837">
    <property type="entry name" value="4PPT_N"/>
    <property type="match status" value="1"/>
</dbReference>
<evidence type="ECO:0000256" key="6">
    <source>
        <dbReference type="ARBA" id="ARBA00022679"/>
    </source>
</evidence>
<evidence type="ECO:0000256" key="7">
    <source>
        <dbReference type="ARBA" id="ARBA00023191"/>
    </source>
</evidence>
<dbReference type="SUPFAM" id="SSF56214">
    <property type="entry name" value="4'-phosphopantetheinyl transferase"/>
    <property type="match status" value="1"/>
</dbReference>
<dbReference type="InterPro" id="IPR041354">
    <property type="entry name" value="4PPT_N"/>
</dbReference>
<feature type="binding site" evidence="12">
    <location>
        <position position="162"/>
    </location>
    <ligand>
        <name>CoA</name>
        <dbReference type="ChEBI" id="CHEBI:57287"/>
    </ligand>
</feature>
<feature type="domain" description="4'-phosphopantetheinyl transferase" evidence="14">
    <location>
        <begin position="105"/>
        <end position="172"/>
    </location>
</feature>
<dbReference type="Proteomes" id="UP000198599">
    <property type="component" value="Unassembled WGS sequence"/>
</dbReference>
<dbReference type="RefSeq" id="WP_092839911.1">
    <property type="nucleotide sequence ID" value="NZ_FOVP01000015.1"/>
</dbReference>
<evidence type="ECO:0000256" key="11">
    <source>
        <dbReference type="ARBA" id="ARBA00049191"/>
    </source>
</evidence>
<comment type="function">
    <text evidence="1">Involved in the biosynthesis of the siderophore enterobactin (enterochelin), which is a macrocyclic trimeric lactone of N-(2,3-dihydroxybenzoyl)-serine. The serine trilactone serves as a scaffolding for the three catechol functionalities that provide hexadentate coordination for the tightly ligated iron(2+) atoms. Plays an essential role in the assembly of the enterobactin by catalyzing the transfer of the 4'-phosphopantetheine (Ppant) moiety from coenzyme A to the apo-domains of both EntB (ArCP domain) and EntF (PCP domain) to yield their holo-forms which make them competent for the activation of 2,3-dihydroxybenzoate (DHB) and L-serine, respectively.</text>
</comment>
<evidence type="ECO:0000256" key="5">
    <source>
        <dbReference type="ARBA" id="ARBA00019087"/>
    </source>
</evidence>
<evidence type="ECO:0000313" key="16">
    <source>
        <dbReference type="EMBL" id="SFO07930.1"/>
    </source>
</evidence>
<evidence type="ECO:0000256" key="3">
    <source>
        <dbReference type="ARBA" id="ARBA00008342"/>
    </source>
</evidence>
<dbReference type="GO" id="GO:0009366">
    <property type="term" value="C:enterobactin synthetase complex"/>
    <property type="evidence" value="ECO:0007669"/>
    <property type="project" value="InterPro"/>
</dbReference>
<dbReference type="Pfam" id="PF01648">
    <property type="entry name" value="ACPS"/>
    <property type="match status" value="1"/>
</dbReference>
<dbReference type="PANTHER" id="PTHR38096">
    <property type="entry name" value="ENTEROBACTIN SYNTHASE COMPONENT D"/>
    <property type="match status" value="1"/>
</dbReference>
<sequence>MLVSALRAVLPPGVAVGAADPTAPETGLWPEESAAMARAIPTRRREFAAGRRAARAAMQALDLPAAAISPGPDRAPVWPTGTVGSISHGGSACLALVARQGAITGLGIDLEPAEALPRDMIETVCTSTERDAITVHDLLGRMIFCAKEAVYKAQYPLSRQTLEFHDLETSIDLAEGQFEACFTRACPPFQAGARIPGHIVIAEGIILTVVILPAQ</sequence>
<evidence type="ECO:0000256" key="2">
    <source>
        <dbReference type="ARBA" id="ARBA00004993"/>
    </source>
</evidence>
<dbReference type="GO" id="GO:0005886">
    <property type="term" value="C:plasma membrane"/>
    <property type="evidence" value="ECO:0007669"/>
    <property type="project" value="TreeGrafter"/>
</dbReference>
<dbReference type="InterPro" id="IPR003542">
    <property type="entry name" value="Enbac_synth_compD-like"/>
</dbReference>
<comment type="cofactor">
    <cofactor evidence="13">
        <name>Mg(2+)</name>
        <dbReference type="ChEBI" id="CHEBI:18420"/>
    </cofactor>
</comment>
<comment type="pathway">
    <text evidence="2">Siderophore biosynthesis; enterobactin biosynthesis.</text>
</comment>
<evidence type="ECO:0000256" key="9">
    <source>
        <dbReference type="ARBA" id="ARBA00031996"/>
    </source>
</evidence>
<feature type="binding site" evidence="13">
    <location>
        <position position="109"/>
    </location>
    <ligand>
        <name>Mg(2+)</name>
        <dbReference type="ChEBI" id="CHEBI:18420"/>
    </ligand>
</feature>
<feature type="binding site" evidence="12">
    <location>
        <begin position="87"/>
        <end position="88"/>
    </location>
    <ligand>
        <name>CoA</name>
        <dbReference type="ChEBI" id="CHEBI:57287"/>
    </ligand>
</feature>
<evidence type="ECO:0000256" key="8">
    <source>
        <dbReference type="ARBA" id="ARBA00029894"/>
    </source>
</evidence>
<keyword evidence="7" id="KW-0259">Enterobactin biosynthesis</keyword>
<keyword evidence="13" id="KW-0479">Metal-binding</keyword>
<dbReference type="InterPro" id="IPR008278">
    <property type="entry name" value="4-PPantetheinyl_Trfase_dom"/>
</dbReference>
<feature type="binding site" evidence="12">
    <location>
        <position position="51"/>
    </location>
    <ligand>
        <name>CoA</name>
        <dbReference type="ChEBI" id="CHEBI:57287"/>
    </ligand>
</feature>
<dbReference type="InterPro" id="IPR037143">
    <property type="entry name" value="4-PPantetheinyl_Trfase_dom_sf"/>
</dbReference>
<dbReference type="GO" id="GO:0008897">
    <property type="term" value="F:holo-[acyl-carrier-protein] synthase activity"/>
    <property type="evidence" value="ECO:0007669"/>
    <property type="project" value="InterPro"/>
</dbReference>
<dbReference type="GO" id="GO:0009239">
    <property type="term" value="P:enterobactin biosynthetic process"/>
    <property type="evidence" value="ECO:0007669"/>
    <property type="project" value="UniProtKB-UniPathway"/>
</dbReference>
<keyword evidence="17" id="KW-1185">Reference proteome</keyword>
<feature type="binding site" evidence="12">
    <location>
        <position position="152"/>
    </location>
    <ligand>
        <name>CoA</name>
        <dbReference type="ChEBI" id="CHEBI:57287"/>
    </ligand>
</feature>
<gene>
    <name evidence="16" type="ORF">SAMN04487859_11529</name>
</gene>
<evidence type="ECO:0000256" key="4">
    <source>
        <dbReference type="ARBA" id="ARBA00011503"/>
    </source>
</evidence>
<evidence type="ECO:0000256" key="1">
    <source>
        <dbReference type="ARBA" id="ARBA00003937"/>
    </source>
</evidence>
<reference evidence="17" key="1">
    <citation type="submission" date="2016-10" db="EMBL/GenBank/DDBJ databases">
        <authorList>
            <person name="Varghese N."/>
            <person name="Submissions S."/>
        </authorList>
    </citation>
    <scope>NUCLEOTIDE SEQUENCE [LARGE SCALE GENOMIC DNA]</scope>
    <source>
        <strain evidence="17">DSM 28463</strain>
    </source>
</reference>
<keyword evidence="13" id="KW-0460">Magnesium</keyword>
<dbReference type="STRING" id="1005928.SAMN04487859_11529"/>
<evidence type="ECO:0000256" key="10">
    <source>
        <dbReference type="ARBA" id="ARBA00049176"/>
    </source>
</evidence>
<comment type="similarity">
    <text evidence="3">Belongs to the P-Pant transferase superfamily. EntD family.</text>
</comment>
<keyword evidence="6 16" id="KW-0808">Transferase</keyword>
<comment type="catalytic activity">
    <reaction evidence="10">
        <text>apo-[aryl-carrier protein] + CoA = holo-[aryl-carrier protein] + adenosine 3',5'-bisphosphate + H(+)</text>
        <dbReference type="Rhea" id="RHEA:48404"/>
        <dbReference type="Rhea" id="RHEA-COMP:15903"/>
        <dbReference type="Rhea" id="RHEA-COMP:17557"/>
        <dbReference type="ChEBI" id="CHEBI:15378"/>
        <dbReference type="ChEBI" id="CHEBI:29999"/>
        <dbReference type="ChEBI" id="CHEBI:57287"/>
        <dbReference type="ChEBI" id="CHEBI:58343"/>
        <dbReference type="ChEBI" id="CHEBI:64479"/>
    </reaction>
</comment>
<dbReference type="Gene3D" id="3.90.470.20">
    <property type="entry name" value="4'-phosphopantetheinyl transferase domain"/>
    <property type="match status" value="1"/>
</dbReference>
<accession>A0A1I5E983</accession>
<feature type="domain" description="4'-phosphopantetheinyl transferase N-terminal" evidence="15">
    <location>
        <begin position="31"/>
        <end position="98"/>
    </location>
</feature>
<evidence type="ECO:0000259" key="15">
    <source>
        <dbReference type="Pfam" id="PF17837"/>
    </source>
</evidence>
<dbReference type="UniPathway" id="UPA00017"/>
<dbReference type="GO" id="GO:0000287">
    <property type="term" value="F:magnesium ion binding"/>
    <property type="evidence" value="ECO:0007669"/>
    <property type="project" value="InterPro"/>
</dbReference>
<dbReference type="OrthoDB" id="8210607at2"/>
<dbReference type="PRINTS" id="PR01399">
    <property type="entry name" value="ENTSNTHTASED"/>
</dbReference>
<feature type="binding site" evidence="12">
    <location>
        <position position="109"/>
    </location>
    <ligand>
        <name>CoA</name>
        <dbReference type="ChEBI" id="CHEBI:57287"/>
    </ligand>
</feature>
<evidence type="ECO:0000256" key="12">
    <source>
        <dbReference type="PIRSR" id="PIRSR603542-1"/>
    </source>
</evidence>
<feature type="binding site" evidence="12">
    <location>
        <position position="43"/>
    </location>
    <ligand>
        <name>CoA</name>
        <dbReference type="ChEBI" id="CHEBI:57287"/>
    </ligand>
</feature>
<dbReference type="PANTHER" id="PTHR38096:SF1">
    <property type="entry name" value="ENTEROBACTIN SYNTHASE COMPONENT D"/>
    <property type="match status" value="1"/>
</dbReference>
<evidence type="ECO:0000313" key="17">
    <source>
        <dbReference type="Proteomes" id="UP000198599"/>
    </source>
</evidence>